<proteinExistence type="predicted"/>
<feature type="compositionally biased region" description="Basic and acidic residues" evidence="1">
    <location>
        <begin position="121"/>
        <end position="133"/>
    </location>
</feature>
<evidence type="ECO:0000313" key="3">
    <source>
        <dbReference type="Proteomes" id="UP000626109"/>
    </source>
</evidence>
<protein>
    <submittedName>
        <fullName evidence="2">Uncharacterized protein</fullName>
    </submittedName>
</protein>
<comment type="caution">
    <text evidence="2">The sequence shown here is derived from an EMBL/GenBank/DDBJ whole genome shotgun (WGS) entry which is preliminary data.</text>
</comment>
<evidence type="ECO:0000313" key="2">
    <source>
        <dbReference type="EMBL" id="CAE8724154.1"/>
    </source>
</evidence>
<feature type="compositionally biased region" description="Basic residues" evidence="1">
    <location>
        <begin position="1"/>
        <end position="11"/>
    </location>
</feature>
<reference evidence="2" key="1">
    <citation type="submission" date="2021-02" db="EMBL/GenBank/DDBJ databases">
        <authorList>
            <person name="Dougan E. K."/>
            <person name="Rhodes N."/>
            <person name="Thang M."/>
            <person name="Chan C."/>
        </authorList>
    </citation>
    <scope>NUCLEOTIDE SEQUENCE</scope>
</reference>
<accession>A0A813L9K5</accession>
<dbReference type="Proteomes" id="UP000626109">
    <property type="component" value="Unassembled WGS sequence"/>
</dbReference>
<evidence type="ECO:0000256" key="1">
    <source>
        <dbReference type="SAM" id="MobiDB-lite"/>
    </source>
</evidence>
<feature type="region of interest" description="Disordered" evidence="1">
    <location>
        <begin position="1"/>
        <end position="24"/>
    </location>
</feature>
<dbReference type="EMBL" id="CAJNNW010034848">
    <property type="protein sequence ID" value="CAE8724154.1"/>
    <property type="molecule type" value="Genomic_DNA"/>
</dbReference>
<sequence length="184" mass="19582">KMASRSLRRTGLRQGGAADRRSSRLPGTSLRSVVLLALGALATAPLLGTISRNSLPAFAAGFAPLDRTSWRAVAMHAVGDADVKAPAKASATAESAVQQVTLQEVPEQSASQVTLQEVENPELKKEPVEEGKRLRQFLALEPLDEEQDPSGGNQWNKDMNDENLSGEEQRKKATALVTGGISLA</sequence>
<feature type="non-terminal residue" evidence="2">
    <location>
        <position position="1"/>
    </location>
</feature>
<feature type="region of interest" description="Disordered" evidence="1">
    <location>
        <begin position="107"/>
        <end position="184"/>
    </location>
</feature>
<feature type="compositionally biased region" description="Polar residues" evidence="1">
    <location>
        <begin position="107"/>
        <end position="117"/>
    </location>
</feature>
<feature type="non-terminal residue" evidence="2">
    <location>
        <position position="184"/>
    </location>
</feature>
<dbReference type="AlphaFoldDB" id="A0A813L9K5"/>
<organism evidence="2 3">
    <name type="scientific">Polarella glacialis</name>
    <name type="common">Dinoflagellate</name>
    <dbReference type="NCBI Taxonomy" id="89957"/>
    <lineage>
        <taxon>Eukaryota</taxon>
        <taxon>Sar</taxon>
        <taxon>Alveolata</taxon>
        <taxon>Dinophyceae</taxon>
        <taxon>Suessiales</taxon>
        <taxon>Suessiaceae</taxon>
        <taxon>Polarella</taxon>
    </lineage>
</organism>
<name>A0A813L9K5_POLGL</name>
<gene>
    <name evidence="2" type="ORF">PGLA2088_LOCUS43562</name>
</gene>